<dbReference type="EMBL" id="CAACVG010009001">
    <property type="protein sequence ID" value="VEN51741.1"/>
    <property type="molecule type" value="Genomic_DNA"/>
</dbReference>
<organism evidence="2 3">
    <name type="scientific">Callosobruchus maculatus</name>
    <name type="common">Southern cowpea weevil</name>
    <name type="synonym">Pulse bruchid</name>
    <dbReference type="NCBI Taxonomy" id="64391"/>
    <lineage>
        <taxon>Eukaryota</taxon>
        <taxon>Metazoa</taxon>
        <taxon>Ecdysozoa</taxon>
        <taxon>Arthropoda</taxon>
        <taxon>Hexapoda</taxon>
        <taxon>Insecta</taxon>
        <taxon>Pterygota</taxon>
        <taxon>Neoptera</taxon>
        <taxon>Endopterygota</taxon>
        <taxon>Coleoptera</taxon>
        <taxon>Polyphaga</taxon>
        <taxon>Cucujiformia</taxon>
        <taxon>Chrysomeloidea</taxon>
        <taxon>Chrysomelidae</taxon>
        <taxon>Bruchinae</taxon>
        <taxon>Bruchini</taxon>
        <taxon>Callosobruchus</taxon>
    </lineage>
</organism>
<feature type="region of interest" description="Disordered" evidence="1">
    <location>
        <begin position="15"/>
        <end position="81"/>
    </location>
</feature>
<dbReference type="Proteomes" id="UP000410492">
    <property type="component" value="Unassembled WGS sequence"/>
</dbReference>
<feature type="compositionally biased region" description="Low complexity" evidence="1">
    <location>
        <begin position="20"/>
        <end position="30"/>
    </location>
</feature>
<evidence type="ECO:0000313" key="3">
    <source>
        <dbReference type="Proteomes" id="UP000410492"/>
    </source>
</evidence>
<keyword evidence="3" id="KW-1185">Reference proteome</keyword>
<evidence type="ECO:0000313" key="2">
    <source>
        <dbReference type="EMBL" id="VEN51741.1"/>
    </source>
</evidence>
<accession>A0A653CUX8</accession>
<feature type="compositionally biased region" description="Basic and acidic residues" evidence="1">
    <location>
        <begin position="34"/>
        <end position="50"/>
    </location>
</feature>
<dbReference type="AlphaFoldDB" id="A0A653CUX8"/>
<sequence length="81" mass="9584">MVCAECDAKGLWKMDRSSENNRANQKNQNNPEFWKVRGYPDRPKDWKEQSSKSSSSMSKEAQDYRSRQLNSNNQAYYNSRK</sequence>
<name>A0A653CUX8_CALMS</name>
<feature type="compositionally biased region" description="Polar residues" evidence="1">
    <location>
        <begin position="67"/>
        <end position="81"/>
    </location>
</feature>
<evidence type="ECO:0000256" key="1">
    <source>
        <dbReference type="SAM" id="MobiDB-lite"/>
    </source>
</evidence>
<reference evidence="2 3" key="1">
    <citation type="submission" date="2019-01" db="EMBL/GenBank/DDBJ databases">
        <authorList>
            <person name="Sayadi A."/>
        </authorList>
    </citation>
    <scope>NUCLEOTIDE SEQUENCE [LARGE SCALE GENOMIC DNA]</scope>
</reference>
<proteinExistence type="predicted"/>
<gene>
    <name evidence="2" type="ORF">CALMAC_LOCUS12110</name>
</gene>
<protein>
    <submittedName>
        <fullName evidence="2">Uncharacterized protein</fullName>
    </submittedName>
</protein>